<dbReference type="PANTHER" id="PTHR33602:SF1">
    <property type="entry name" value="REGULATORY PROTEIN RECX FAMILY PROTEIN"/>
    <property type="match status" value="1"/>
</dbReference>
<feature type="domain" description="RecX second three-helical" evidence="6">
    <location>
        <begin position="111"/>
        <end position="152"/>
    </location>
</feature>
<feature type="domain" description="RecX third three-helical" evidence="7">
    <location>
        <begin position="158"/>
        <end position="205"/>
    </location>
</feature>
<dbReference type="EMBL" id="VMHE01000005">
    <property type="protein sequence ID" value="TSJ66175.1"/>
    <property type="molecule type" value="Genomic_DNA"/>
</dbReference>
<keyword evidence="10" id="KW-1185">Reference proteome</keyword>
<evidence type="ECO:0000313" key="10">
    <source>
        <dbReference type="Proteomes" id="UP000316425"/>
    </source>
</evidence>
<dbReference type="InterPro" id="IPR053925">
    <property type="entry name" value="RecX_HTH_3rd"/>
</dbReference>
<evidence type="ECO:0000259" key="8">
    <source>
        <dbReference type="Pfam" id="PF21982"/>
    </source>
</evidence>
<evidence type="ECO:0000256" key="3">
    <source>
        <dbReference type="ARBA" id="ARBA00018111"/>
    </source>
</evidence>
<organism evidence="9 10">
    <name type="scientific">Allobacillus salarius</name>
    <dbReference type="NCBI Taxonomy" id="1955272"/>
    <lineage>
        <taxon>Bacteria</taxon>
        <taxon>Bacillati</taxon>
        <taxon>Bacillota</taxon>
        <taxon>Bacilli</taxon>
        <taxon>Bacillales</taxon>
        <taxon>Bacillaceae</taxon>
        <taxon>Allobacillus</taxon>
    </lineage>
</organism>
<feature type="domain" description="RecX third three-helical" evidence="7">
    <location>
        <begin position="218"/>
        <end position="263"/>
    </location>
</feature>
<sequence>MIVSRITTQKKNKNRYNIFIKTNEIESFGFGIHEDLLIRHAIRKGMEISQSEIDEIKKQDAIHQYYTLSINYLSYRMRAESEMVDYLVKKEATEEEIAFVMEKLIQEKLIDDVAFSEAYVQTKINTTSKGPNKIKQELMQKKISPATIDDAMEKYSKEIEVEKAAKLLGKKIRPSNRESFRTQLNKAKQSMLQQGYQMDAIQMAIEEIDLEKDDDAEKEALYHQGEKIWMKQARKHEGGMLIQKVKASLYQKGFQGDLIEQFIDEKLNEEVES</sequence>
<comment type="caution">
    <text evidence="9">The sequence shown here is derived from an EMBL/GenBank/DDBJ whole genome shotgun (WGS) entry which is preliminary data.</text>
</comment>
<reference evidence="9 10" key="1">
    <citation type="submission" date="2019-07" db="EMBL/GenBank/DDBJ databases">
        <title>Allobacillus sp. nov. SKP isolated from shrimp paste of Euphausiacea.</title>
        <authorList>
            <person name="Kanchanasin P."/>
            <person name="Tanasupawat S."/>
            <person name="Shi W."/>
            <person name="Wu L."/>
            <person name="Ma J."/>
        </authorList>
    </citation>
    <scope>NUCLEOTIDE SEQUENCE [LARGE SCALE GENOMIC DNA]</scope>
    <source>
        <strain evidence="9 10">SKP4-8</strain>
    </source>
</reference>
<proteinExistence type="inferred from homology"/>
<evidence type="ECO:0000259" key="7">
    <source>
        <dbReference type="Pfam" id="PF21981"/>
    </source>
</evidence>
<dbReference type="InterPro" id="IPR036388">
    <property type="entry name" value="WH-like_DNA-bd_sf"/>
</dbReference>
<dbReference type="NCBIfam" id="NF010733">
    <property type="entry name" value="PRK14135.1"/>
    <property type="match status" value="1"/>
</dbReference>
<evidence type="ECO:0000313" key="9">
    <source>
        <dbReference type="EMBL" id="TSJ66175.1"/>
    </source>
</evidence>
<dbReference type="Gene3D" id="1.10.10.10">
    <property type="entry name" value="Winged helix-like DNA-binding domain superfamily/Winged helix DNA-binding domain"/>
    <property type="match status" value="4"/>
</dbReference>
<dbReference type="InterPro" id="IPR003783">
    <property type="entry name" value="Regulatory_RecX"/>
</dbReference>
<dbReference type="InterPro" id="IPR053924">
    <property type="entry name" value="RecX_HTH_2nd"/>
</dbReference>
<evidence type="ECO:0000256" key="4">
    <source>
        <dbReference type="ARBA" id="ARBA00022490"/>
    </source>
</evidence>
<dbReference type="Pfam" id="PF21982">
    <property type="entry name" value="RecX_HTH1"/>
    <property type="match status" value="1"/>
</dbReference>
<dbReference type="RefSeq" id="WP_144088174.1">
    <property type="nucleotide sequence ID" value="NZ_VMHE01000005.1"/>
</dbReference>
<name>A0A556PP62_9BACI</name>
<dbReference type="Proteomes" id="UP000316425">
    <property type="component" value="Unassembled WGS sequence"/>
</dbReference>
<comment type="subcellular location">
    <subcellularLocation>
        <location evidence="1 5">Cytoplasm</location>
    </subcellularLocation>
</comment>
<keyword evidence="4 5" id="KW-0963">Cytoplasm</keyword>
<dbReference type="HAMAP" id="MF_01114">
    <property type="entry name" value="RecX"/>
    <property type="match status" value="1"/>
</dbReference>
<dbReference type="OrthoDB" id="5421057at2"/>
<comment type="function">
    <text evidence="5">Modulates RecA activity.</text>
</comment>
<evidence type="ECO:0000256" key="1">
    <source>
        <dbReference type="ARBA" id="ARBA00004496"/>
    </source>
</evidence>
<gene>
    <name evidence="5 9" type="primary">recX</name>
    <name evidence="9" type="ORF">FPQ13_04700</name>
</gene>
<protein>
    <recommendedName>
        <fullName evidence="3 5">Regulatory protein RecX</fullName>
    </recommendedName>
</protein>
<dbReference type="PANTHER" id="PTHR33602">
    <property type="entry name" value="REGULATORY PROTEIN RECX FAMILY PROTEIN"/>
    <property type="match status" value="1"/>
</dbReference>
<dbReference type="InterPro" id="IPR053926">
    <property type="entry name" value="RecX_HTH_1st"/>
</dbReference>
<evidence type="ECO:0000256" key="5">
    <source>
        <dbReference type="HAMAP-Rule" id="MF_01114"/>
    </source>
</evidence>
<dbReference type="GO" id="GO:0005737">
    <property type="term" value="C:cytoplasm"/>
    <property type="evidence" value="ECO:0007669"/>
    <property type="project" value="UniProtKB-SubCell"/>
</dbReference>
<feature type="domain" description="RecX first three-helical" evidence="8">
    <location>
        <begin position="66"/>
        <end position="104"/>
    </location>
</feature>
<evidence type="ECO:0000259" key="6">
    <source>
        <dbReference type="Pfam" id="PF02631"/>
    </source>
</evidence>
<dbReference type="AlphaFoldDB" id="A0A556PP62"/>
<dbReference type="Pfam" id="PF02631">
    <property type="entry name" value="RecX_HTH2"/>
    <property type="match status" value="1"/>
</dbReference>
<comment type="similarity">
    <text evidence="2 5">Belongs to the RecX family.</text>
</comment>
<dbReference type="Pfam" id="PF21981">
    <property type="entry name" value="RecX_HTH3"/>
    <property type="match status" value="2"/>
</dbReference>
<accession>A0A556PP62</accession>
<evidence type="ECO:0000256" key="2">
    <source>
        <dbReference type="ARBA" id="ARBA00009695"/>
    </source>
</evidence>
<dbReference type="GO" id="GO:0006282">
    <property type="term" value="P:regulation of DNA repair"/>
    <property type="evidence" value="ECO:0007669"/>
    <property type="project" value="UniProtKB-UniRule"/>
</dbReference>